<dbReference type="GO" id="GO:0006707">
    <property type="term" value="P:cholesterol catabolic process"/>
    <property type="evidence" value="ECO:0007669"/>
    <property type="project" value="TreeGrafter"/>
</dbReference>
<accession>A0A6J6VIQ7</accession>
<dbReference type="GO" id="GO:0008395">
    <property type="term" value="F:steroid hydroxylase activity"/>
    <property type="evidence" value="ECO:0007669"/>
    <property type="project" value="TreeGrafter"/>
</dbReference>
<dbReference type="GO" id="GO:0005506">
    <property type="term" value="F:iron ion binding"/>
    <property type="evidence" value="ECO:0007669"/>
    <property type="project" value="InterPro"/>
</dbReference>
<evidence type="ECO:0000256" key="2">
    <source>
        <dbReference type="ARBA" id="ARBA00022617"/>
    </source>
</evidence>
<sequence>MAGHNAGEVAEIAFDLTDPSLYRDGFPHDLFTELRRRGPVLRHATVPMARAPQGFGFWAIIGHPEVQHAAREWETFSAVDGPRIVPTAAENRGHTLTSADPDAHTRLRKLVSAGFTPRMIGRLEEQISLRTRAILEEVAERGTCDFVRDVAYALPMHIIADIVGMPDADRAWVFSKTDILMRSGDPRAGISPEERGAVERELFAYAQQLGDEKRRHPADDVWSLLAVAEIDDELGSRGRLTNLELDMFFLILSLAGSETTRNVISSGLRLLLDHDDEREQLRVAGTFPDTAVDELIRWTSPVTSFGRTMTHDAELGGQHLEAGDRVTMWFPSANFDDRVFDDPFRFDPMRSPNRHVSFGGGGVHYCLGAHLARREVKAMFEQLLARFDKIELTAEPTWIAAGPDATVALSLDRMPVRLHQRASSAAVIR</sequence>
<dbReference type="Gene3D" id="1.10.630.10">
    <property type="entry name" value="Cytochrome P450"/>
    <property type="match status" value="1"/>
</dbReference>
<dbReference type="EMBL" id="CAEZYR010000193">
    <property type="protein sequence ID" value="CAB4772321.1"/>
    <property type="molecule type" value="Genomic_DNA"/>
</dbReference>
<dbReference type="SUPFAM" id="SSF48264">
    <property type="entry name" value="Cytochrome P450"/>
    <property type="match status" value="1"/>
</dbReference>
<evidence type="ECO:0000256" key="4">
    <source>
        <dbReference type="ARBA" id="ARBA00023002"/>
    </source>
</evidence>
<gene>
    <name evidence="7" type="ORF">UFOPK2754_03161</name>
</gene>
<dbReference type="AlphaFoldDB" id="A0A6J6VIQ7"/>
<evidence type="ECO:0000256" key="6">
    <source>
        <dbReference type="ARBA" id="ARBA00023033"/>
    </source>
</evidence>
<dbReference type="PANTHER" id="PTHR46696">
    <property type="entry name" value="P450, PUTATIVE (EUROFUNG)-RELATED"/>
    <property type="match status" value="1"/>
</dbReference>
<protein>
    <submittedName>
        <fullName evidence="7">Unannotated protein</fullName>
    </submittedName>
</protein>
<dbReference type="FunFam" id="1.10.630.10:FF:000018">
    <property type="entry name" value="Cytochrome P450 monooxygenase"/>
    <property type="match status" value="1"/>
</dbReference>
<keyword evidence="3" id="KW-0479">Metal-binding</keyword>
<keyword evidence="6" id="KW-0503">Monooxygenase</keyword>
<organism evidence="7">
    <name type="scientific">freshwater metagenome</name>
    <dbReference type="NCBI Taxonomy" id="449393"/>
    <lineage>
        <taxon>unclassified sequences</taxon>
        <taxon>metagenomes</taxon>
        <taxon>ecological metagenomes</taxon>
    </lineage>
</organism>
<evidence type="ECO:0000256" key="1">
    <source>
        <dbReference type="ARBA" id="ARBA00010617"/>
    </source>
</evidence>
<evidence type="ECO:0000256" key="3">
    <source>
        <dbReference type="ARBA" id="ARBA00022723"/>
    </source>
</evidence>
<keyword evidence="2" id="KW-0349">Heme</keyword>
<dbReference type="InterPro" id="IPR002397">
    <property type="entry name" value="Cyt_P450_B"/>
</dbReference>
<name>A0A6J6VIQ7_9ZZZZ</name>
<dbReference type="GO" id="GO:0036199">
    <property type="term" value="F:cholest-4-en-3-one 26-monooxygenase activity"/>
    <property type="evidence" value="ECO:0007669"/>
    <property type="project" value="TreeGrafter"/>
</dbReference>
<dbReference type="PRINTS" id="PR00359">
    <property type="entry name" value="BP450"/>
</dbReference>
<reference evidence="7" key="1">
    <citation type="submission" date="2020-05" db="EMBL/GenBank/DDBJ databases">
        <authorList>
            <person name="Chiriac C."/>
            <person name="Salcher M."/>
            <person name="Ghai R."/>
            <person name="Kavagutti S V."/>
        </authorList>
    </citation>
    <scope>NUCLEOTIDE SEQUENCE</scope>
</reference>
<evidence type="ECO:0000313" key="7">
    <source>
        <dbReference type="EMBL" id="CAB4772321.1"/>
    </source>
</evidence>
<evidence type="ECO:0000256" key="5">
    <source>
        <dbReference type="ARBA" id="ARBA00023004"/>
    </source>
</evidence>
<dbReference type="PANTHER" id="PTHR46696:SF4">
    <property type="entry name" value="BIOTIN BIOSYNTHESIS CYTOCHROME P450"/>
    <property type="match status" value="1"/>
</dbReference>
<dbReference type="InterPro" id="IPR036396">
    <property type="entry name" value="Cyt_P450_sf"/>
</dbReference>
<dbReference type="CDD" id="cd11033">
    <property type="entry name" value="CYP142-like"/>
    <property type="match status" value="1"/>
</dbReference>
<comment type="similarity">
    <text evidence="1">Belongs to the cytochrome P450 family.</text>
</comment>
<keyword evidence="5" id="KW-0408">Iron</keyword>
<keyword evidence="4" id="KW-0560">Oxidoreductase</keyword>
<dbReference type="InterPro" id="IPR001128">
    <property type="entry name" value="Cyt_P450"/>
</dbReference>
<dbReference type="Pfam" id="PF00067">
    <property type="entry name" value="p450"/>
    <property type="match status" value="1"/>
</dbReference>
<proteinExistence type="inferred from homology"/>
<dbReference type="GO" id="GO:0020037">
    <property type="term" value="F:heme binding"/>
    <property type="evidence" value="ECO:0007669"/>
    <property type="project" value="InterPro"/>
</dbReference>